<feature type="domain" description="Mechanosensitive ion channel MscS C-terminal" evidence="11">
    <location>
        <begin position="413"/>
        <end position="499"/>
    </location>
</feature>
<keyword evidence="13" id="KW-1185">Reference proteome</keyword>
<evidence type="ECO:0000256" key="6">
    <source>
        <dbReference type="ARBA" id="ARBA00023136"/>
    </source>
</evidence>
<feature type="domain" description="Mechanosensitive ion channel MscS" evidence="10">
    <location>
        <begin position="339"/>
        <end position="403"/>
    </location>
</feature>
<keyword evidence="3" id="KW-1003">Cell membrane</keyword>
<dbReference type="InterPro" id="IPR023408">
    <property type="entry name" value="MscS_beta-dom_sf"/>
</dbReference>
<dbReference type="SUPFAM" id="SSF50182">
    <property type="entry name" value="Sm-like ribonucleoproteins"/>
    <property type="match status" value="1"/>
</dbReference>
<feature type="compositionally biased region" description="Basic and acidic residues" evidence="8">
    <location>
        <begin position="552"/>
        <end position="574"/>
    </location>
</feature>
<keyword evidence="7" id="KW-0997">Cell inner membrane</keyword>
<evidence type="ECO:0000259" key="11">
    <source>
        <dbReference type="Pfam" id="PF21082"/>
    </source>
</evidence>
<feature type="transmembrane region" description="Helical" evidence="7">
    <location>
        <begin position="316"/>
        <end position="336"/>
    </location>
</feature>
<dbReference type="KEGG" id="tee:Tel_04340"/>
<dbReference type="PANTHER" id="PTHR30221:SF1">
    <property type="entry name" value="SMALL-CONDUCTANCE MECHANOSENSITIVE CHANNEL"/>
    <property type="match status" value="1"/>
</dbReference>
<gene>
    <name evidence="12" type="ORF">Tel_04340</name>
</gene>
<feature type="chain" id="PRO_5006604868" description="Small-conductance mechanosensitive channel" evidence="9">
    <location>
        <begin position="27"/>
        <end position="574"/>
    </location>
</feature>
<dbReference type="Pfam" id="PF21082">
    <property type="entry name" value="MS_channel_3rd"/>
    <property type="match status" value="1"/>
</dbReference>
<dbReference type="PANTHER" id="PTHR30221">
    <property type="entry name" value="SMALL-CONDUCTANCE MECHANOSENSITIVE CHANNEL"/>
    <property type="match status" value="1"/>
</dbReference>
<evidence type="ECO:0000256" key="4">
    <source>
        <dbReference type="ARBA" id="ARBA00022692"/>
    </source>
</evidence>
<keyword evidence="6 7" id="KW-0472">Membrane</keyword>
<evidence type="ECO:0000256" key="7">
    <source>
        <dbReference type="RuleBase" id="RU369025"/>
    </source>
</evidence>
<evidence type="ECO:0000256" key="5">
    <source>
        <dbReference type="ARBA" id="ARBA00022989"/>
    </source>
</evidence>
<dbReference type="InterPro" id="IPR045275">
    <property type="entry name" value="MscS_archaea/bacteria_type"/>
</dbReference>
<dbReference type="GO" id="GO:0008381">
    <property type="term" value="F:mechanosensitive monoatomic ion channel activity"/>
    <property type="evidence" value="ECO:0007669"/>
    <property type="project" value="InterPro"/>
</dbReference>
<proteinExistence type="inferred from homology"/>
<evidence type="ECO:0000256" key="1">
    <source>
        <dbReference type="ARBA" id="ARBA00004651"/>
    </source>
</evidence>
<dbReference type="AlphaFoldDB" id="A0A0S2TB99"/>
<comment type="subcellular location">
    <subcellularLocation>
        <location evidence="7">Cell inner membrane</location>
        <topology evidence="7">Multi-pass membrane protein</topology>
    </subcellularLocation>
    <subcellularLocation>
        <location evidence="1">Cell membrane</location>
        <topology evidence="1">Multi-pass membrane protein</topology>
    </subcellularLocation>
</comment>
<keyword evidence="9" id="KW-0732">Signal</keyword>
<dbReference type="InterPro" id="IPR006685">
    <property type="entry name" value="MscS_channel_2nd"/>
</dbReference>
<accession>A0A0S2TB99</accession>
<feature type="transmembrane region" description="Helical" evidence="7">
    <location>
        <begin position="211"/>
        <end position="233"/>
    </location>
</feature>
<keyword evidence="4 7" id="KW-0812">Transmembrane</keyword>
<name>A0A0S2TB99_9GAMM</name>
<reference evidence="12" key="1">
    <citation type="submission" date="2015-10" db="EMBL/GenBank/DDBJ databases">
        <title>Description of Candidatus Tenderia electrophaga gen. nov, sp. nov., an Uncultivated Electroautotroph from a Biocathode Enrichment.</title>
        <authorList>
            <person name="Eddie B.J."/>
            <person name="Malanoski A.P."/>
            <person name="Wang Z."/>
            <person name="Hall R.J."/>
            <person name="Oh S.D."/>
            <person name="Heiner C."/>
            <person name="Lin B."/>
            <person name="Strycharz-Glaven S.M."/>
        </authorList>
    </citation>
    <scope>NUCLEOTIDE SEQUENCE [LARGE SCALE GENOMIC DNA]</scope>
    <source>
        <strain evidence="12">NRL1</strain>
    </source>
</reference>
<keyword evidence="7" id="KW-0407">Ion channel</keyword>
<feature type="region of interest" description="Disordered" evidence="8">
    <location>
        <begin position="508"/>
        <end position="574"/>
    </location>
</feature>
<dbReference type="InterPro" id="IPR011066">
    <property type="entry name" value="MscS_channel_C_sf"/>
</dbReference>
<dbReference type="Gene3D" id="1.10.287.1260">
    <property type="match status" value="1"/>
</dbReference>
<feature type="compositionally biased region" description="Basic and acidic residues" evidence="8">
    <location>
        <begin position="519"/>
        <end position="534"/>
    </location>
</feature>
<evidence type="ECO:0000313" key="13">
    <source>
        <dbReference type="Proteomes" id="UP000055136"/>
    </source>
</evidence>
<dbReference type="InterPro" id="IPR010920">
    <property type="entry name" value="LSM_dom_sf"/>
</dbReference>
<evidence type="ECO:0000256" key="2">
    <source>
        <dbReference type="ARBA" id="ARBA00008017"/>
    </source>
</evidence>
<keyword evidence="5 7" id="KW-1133">Transmembrane helix</keyword>
<dbReference type="Gene3D" id="3.30.70.100">
    <property type="match status" value="1"/>
</dbReference>
<comment type="subunit">
    <text evidence="7">Homoheptamer.</text>
</comment>
<organism evidence="12 13">
    <name type="scientific">Candidatus Tenderia electrophaga</name>
    <dbReference type="NCBI Taxonomy" id="1748243"/>
    <lineage>
        <taxon>Bacteria</taxon>
        <taxon>Pseudomonadati</taxon>
        <taxon>Pseudomonadota</taxon>
        <taxon>Gammaproteobacteria</taxon>
        <taxon>Candidatus Tenderiales</taxon>
        <taxon>Candidatus Tenderiaceae</taxon>
        <taxon>Candidatus Tenderia</taxon>
    </lineage>
</organism>
<comment type="caution">
    <text evidence="7">Lacks conserved residue(s) required for the propagation of feature annotation.</text>
</comment>
<protein>
    <recommendedName>
        <fullName evidence="7">Small-conductance mechanosensitive channel</fullName>
    </recommendedName>
</protein>
<dbReference type="InterPro" id="IPR049278">
    <property type="entry name" value="MS_channel_C"/>
</dbReference>
<dbReference type="Gene3D" id="2.30.30.60">
    <property type="match status" value="1"/>
</dbReference>
<dbReference type="GO" id="GO:0005886">
    <property type="term" value="C:plasma membrane"/>
    <property type="evidence" value="ECO:0007669"/>
    <property type="project" value="UniProtKB-SubCell"/>
</dbReference>
<keyword evidence="7" id="KW-0813">Transport</keyword>
<keyword evidence="7" id="KW-0406">Ion transport</keyword>
<dbReference type="Proteomes" id="UP000055136">
    <property type="component" value="Chromosome"/>
</dbReference>
<sequence length="574" mass="64278">MPLHNTLWIRRILLFFTLTLPLSAHAQGFTVGAASQPGVTVVTSDYVSEKALSAFESTTARLVAEGRATAKVDDPQTQQRFDKVASEIRTEFAQRLHQHLDELEGDGVLEVSEVTEKLGHLREELLDELEMMLDAIQDGHPPPPLVRKYDSAWAYTKQVLDYTVKVRNAPIDWGRFALYVLGGLMLAWLISKSMDLISHALRLKSWRSMALLLESSGAPLYMAAAATGIYLGLETLWIPGIAEPMLDKIITSALIIALFWFLWGTAKALASGISWIIGKTYDTNVDHHIELFILRVLRVIVLISLAATLINVILSSGLTGLLTGLGVIGVALSFILRGSIENLAAAFTLFGDKPIRVGDLMIYKDYWGRVEDIGFRAVRFRTFDGHLFNIPNSEIIDEAIQNVGARPYIRRRFRISLTYDTPPEKVAEAMDILKDILHDHEGQPEDQPPHVLFEAYGEYDLRLLVQYYFQPPEYWDALELDSKINLQILKRFKEAGLEFAFPTNTTVLKTDPDETPELVWRDGADTDAIEKPAKDNSAVDGDASPPNKRRTNPAERSRTERPNEAEHGNQDGSD</sequence>
<dbReference type="SUPFAM" id="SSF82689">
    <property type="entry name" value="Mechanosensitive channel protein MscS (YggB), C-terminal domain"/>
    <property type="match status" value="1"/>
</dbReference>
<evidence type="ECO:0000256" key="3">
    <source>
        <dbReference type="ARBA" id="ARBA00022475"/>
    </source>
</evidence>
<evidence type="ECO:0000256" key="8">
    <source>
        <dbReference type="SAM" id="MobiDB-lite"/>
    </source>
</evidence>
<evidence type="ECO:0000259" key="10">
    <source>
        <dbReference type="Pfam" id="PF00924"/>
    </source>
</evidence>
<feature type="transmembrane region" description="Helical" evidence="7">
    <location>
        <begin position="253"/>
        <end position="277"/>
    </location>
</feature>
<comment type="similarity">
    <text evidence="2 7">Belongs to the MscS (TC 1.A.23) family.</text>
</comment>
<dbReference type="Pfam" id="PF00924">
    <property type="entry name" value="MS_channel_2nd"/>
    <property type="match status" value="1"/>
</dbReference>
<feature type="signal peptide" evidence="9">
    <location>
        <begin position="1"/>
        <end position="26"/>
    </location>
</feature>
<feature type="transmembrane region" description="Helical" evidence="7">
    <location>
        <begin position="289"/>
        <end position="310"/>
    </location>
</feature>
<evidence type="ECO:0000256" key="9">
    <source>
        <dbReference type="SAM" id="SignalP"/>
    </source>
</evidence>
<evidence type="ECO:0000313" key="12">
    <source>
        <dbReference type="EMBL" id="ALP52434.1"/>
    </source>
</evidence>
<comment type="function">
    <text evidence="7">Mechanosensitive channel that participates in the regulation of osmotic pressure changes within the cell, opening in response to stretch forces in the membrane lipid bilayer, without the need for other proteins. Contributes to normal resistance to hypoosmotic shock. Forms an ion channel of 1.0 nanosiemens conductance with a slight preference for anions.</text>
</comment>
<dbReference type="EMBL" id="CP013099">
    <property type="protein sequence ID" value="ALP52434.1"/>
    <property type="molecule type" value="Genomic_DNA"/>
</dbReference>
<feature type="transmembrane region" description="Helical" evidence="7">
    <location>
        <begin position="173"/>
        <end position="190"/>
    </location>
</feature>